<evidence type="ECO:0000256" key="1">
    <source>
        <dbReference type="SAM" id="MobiDB-lite"/>
    </source>
</evidence>
<dbReference type="GO" id="GO:0005634">
    <property type="term" value="C:nucleus"/>
    <property type="evidence" value="ECO:0007669"/>
    <property type="project" value="TreeGrafter"/>
</dbReference>
<evidence type="ECO:0000313" key="2">
    <source>
        <dbReference type="EMBL" id="MBX01934.1"/>
    </source>
</evidence>
<keyword evidence="2" id="KW-0238">DNA-binding</keyword>
<dbReference type="GO" id="GO:0003690">
    <property type="term" value="F:double-stranded DNA binding"/>
    <property type="evidence" value="ECO:0007669"/>
    <property type="project" value="InterPro"/>
</dbReference>
<feature type="compositionally biased region" description="Polar residues" evidence="1">
    <location>
        <begin position="251"/>
        <end position="266"/>
    </location>
</feature>
<dbReference type="GO" id="GO:0051276">
    <property type="term" value="P:chromosome organization"/>
    <property type="evidence" value="ECO:0007669"/>
    <property type="project" value="TreeGrafter"/>
</dbReference>
<organism evidence="2">
    <name type="scientific">Rhizophora mucronata</name>
    <name type="common">Asiatic mangrove</name>
    <dbReference type="NCBI Taxonomy" id="61149"/>
    <lineage>
        <taxon>Eukaryota</taxon>
        <taxon>Viridiplantae</taxon>
        <taxon>Streptophyta</taxon>
        <taxon>Embryophyta</taxon>
        <taxon>Tracheophyta</taxon>
        <taxon>Spermatophyta</taxon>
        <taxon>Magnoliopsida</taxon>
        <taxon>eudicotyledons</taxon>
        <taxon>Gunneridae</taxon>
        <taxon>Pentapetalae</taxon>
        <taxon>rosids</taxon>
        <taxon>fabids</taxon>
        <taxon>Malpighiales</taxon>
        <taxon>Rhizophoraceae</taxon>
        <taxon>Rhizophora</taxon>
    </lineage>
</organism>
<feature type="compositionally biased region" description="Basic residues" evidence="1">
    <location>
        <begin position="272"/>
        <end position="285"/>
    </location>
</feature>
<feature type="region of interest" description="Disordered" evidence="1">
    <location>
        <begin position="237"/>
        <end position="312"/>
    </location>
</feature>
<dbReference type="EMBL" id="GGEC01021450">
    <property type="protein sequence ID" value="MBX01934.1"/>
    <property type="molecule type" value="Transcribed_RNA"/>
</dbReference>
<accession>A0A2P2K850</accession>
<feature type="region of interest" description="Disordered" evidence="1">
    <location>
        <begin position="22"/>
        <end position="125"/>
    </location>
</feature>
<dbReference type="AlphaFoldDB" id="A0A2P2K850"/>
<name>A0A2P2K850_RHIMU</name>
<sequence>MSGSRGDSPDWIRCFQAPAHSVLTLSSDESGSSPSPSPSPSPSRSKDDTTDSLIPADDGHPKTALGQSGAQSPSNKISETEAPIKGTELEVEVDRALPKKTKPRGNHEDAEVTEEDISEKHDGAHASKSRLPLVLSEKVHRTKALIECEGNSIDLSGDVGAVGRVMITDTPSGNCDMYLDLKGTIYRTTIVPSRTFCVVNFGQSEAKIEAIMNDFIQLKPQSNVHEAETMVEGTLEGFSFDSEEEAETMPKTISRQADQNEGTGEQTDGKPKGKSGKTSRTRKKGGMGLRNPQPAKKQRKKAQVTKRAKTKK</sequence>
<dbReference type="InterPro" id="IPR033246">
    <property type="entry name" value="BIN4"/>
</dbReference>
<dbReference type="GO" id="GO:0009330">
    <property type="term" value="C:DNA topoisomerase type II (double strand cut, ATP-hydrolyzing) complex"/>
    <property type="evidence" value="ECO:0007669"/>
    <property type="project" value="InterPro"/>
</dbReference>
<dbReference type="PANTHER" id="PTHR34810:SF1">
    <property type="entry name" value="DNA-BINDING PROTEIN BIN4"/>
    <property type="match status" value="1"/>
</dbReference>
<reference evidence="2" key="1">
    <citation type="submission" date="2018-02" db="EMBL/GenBank/DDBJ databases">
        <title>Rhizophora mucronata_Transcriptome.</title>
        <authorList>
            <person name="Meera S.P."/>
            <person name="Sreeshan A."/>
            <person name="Augustine A."/>
        </authorList>
    </citation>
    <scope>NUCLEOTIDE SEQUENCE</scope>
    <source>
        <tissue evidence="2">Leaf</tissue>
    </source>
</reference>
<dbReference type="PANTHER" id="PTHR34810">
    <property type="entry name" value="DNA-BINDING PROTEIN BIN4"/>
    <property type="match status" value="1"/>
</dbReference>
<dbReference type="GO" id="GO:0042023">
    <property type="term" value="P:DNA endoreduplication"/>
    <property type="evidence" value="ECO:0007669"/>
    <property type="project" value="InterPro"/>
</dbReference>
<proteinExistence type="predicted"/>
<feature type="compositionally biased region" description="Polar residues" evidence="1">
    <location>
        <begin position="65"/>
        <end position="77"/>
    </location>
</feature>
<protein>
    <submittedName>
        <fullName evidence="2">DNA-binding protein BIN4-like</fullName>
    </submittedName>
</protein>
<feature type="compositionally biased region" description="Basic residues" evidence="1">
    <location>
        <begin position="296"/>
        <end position="312"/>
    </location>
</feature>